<protein>
    <submittedName>
        <fullName evidence="2">Uncharacterized protein</fullName>
    </submittedName>
</protein>
<reference evidence="2" key="1">
    <citation type="submission" date="2014-12" db="EMBL/GenBank/DDBJ databases">
        <title>Insight into the proteome of Arion vulgaris.</title>
        <authorList>
            <person name="Aradska J."/>
            <person name="Bulat T."/>
            <person name="Smidak R."/>
            <person name="Sarate P."/>
            <person name="Gangsoo J."/>
            <person name="Sialana F."/>
            <person name="Bilban M."/>
            <person name="Lubec G."/>
        </authorList>
    </citation>
    <scope>NUCLEOTIDE SEQUENCE</scope>
    <source>
        <tissue evidence="2">Skin</tissue>
    </source>
</reference>
<gene>
    <name evidence="2" type="primary">ORF25728</name>
</gene>
<feature type="non-terminal residue" evidence="2">
    <location>
        <position position="102"/>
    </location>
</feature>
<accession>A0A0B6YHE5</accession>
<evidence type="ECO:0000256" key="1">
    <source>
        <dbReference type="SAM" id="MobiDB-lite"/>
    </source>
</evidence>
<evidence type="ECO:0000313" key="2">
    <source>
        <dbReference type="EMBL" id="CEK55658.1"/>
    </source>
</evidence>
<feature type="compositionally biased region" description="Polar residues" evidence="1">
    <location>
        <begin position="42"/>
        <end position="58"/>
    </location>
</feature>
<feature type="non-terminal residue" evidence="2">
    <location>
        <position position="1"/>
    </location>
</feature>
<organism evidence="2">
    <name type="scientific">Arion vulgaris</name>
    <dbReference type="NCBI Taxonomy" id="1028688"/>
    <lineage>
        <taxon>Eukaryota</taxon>
        <taxon>Metazoa</taxon>
        <taxon>Spiralia</taxon>
        <taxon>Lophotrochozoa</taxon>
        <taxon>Mollusca</taxon>
        <taxon>Gastropoda</taxon>
        <taxon>Heterobranchia</taxon>
        <taxon>Euthyneura</taxon>
        <taxon>Panpulmonata</taxon>
        <taxon>Eupulmonata</taxon>
        <taxon>Stylommatophora</taxon>
        <taxon>Helicina</taxon>
        <taxon>Arionoidea</taxon>
        <taxon>Arionidae</taxon>
        <taxon>Arion</taxon>
    </lineage>
</organism>
<dbReference type="AlphaFoldDB" id="A0A0B6YHE5"/>
<sequence>HQDDEGNIFTQQTLQEFWEAAENIRPIRRDTFRNYTFRRAKSTPSGDQNGCHTGNQTHFTHKRAKSTLSEHYLGNWYGQEDNISQENCIGVNLDSVIGVIDS</sequence>
<proteinExistence type="predicted"/>
<dbReference type="EMBL" id="HACG01008793">
    <property type="protein sequence ID" value="CEK55658.1"/>
    <property type="molecule type" value="Transcribed_RNA"/>
</dbReference>
<name>A0A0B6YHE5_9EUPU</name>
<feature type="region of interest" description="Disordered" evidence="1">
    <location>
        <begin position="39"/>
        <end position="61"/>
    </location>
</feature>